<sequence length="373" mass="40405">MYFCTNILFIFLSIRRSSWSYSGGSSGSFGNESGGFYGNGGGDSFGYGSGDVASENQRALGGGYVDFGGYTPNLGDMQAGAHSSGMGSHRGDEGAGNIMVARDVVHHGDGSVFVQEKGKGKGPIPTMNVEDIHNAINKAIMDAHGDEIARKNMQLKENQLQKALADEKARARADQINMLKELDRQATALEQQKPEVLGKKAIPVVNFTEDTYPLRHHIKAINKKKKMIESEQQKLIRGQNKLAKLDDITDKFVFNNSQISNPKLLNQFVKLGGADALGMEIPVLENDGSYYINGNAGHGSHDNGGHVGENLTHSNGVQAANGHTHFNDHGYHVPGSGLSGSAPGQYYGNENSYANFYQDALPYNMNDFDGMYY</sequence>
<protein>
    <submittedName>
        <fullName evidence="3">Uncharacterized protein</fullName>
    </submittedName>
</protein>
<name>A0A059F1X7_9MICR</name>
<dbReference type="STRING" id="1288291.A0A059F1X7"/>
<evidence type="ECO:0000313" key="3">
    <source>
        <dbReference type="EMBL" id="KCZ81185.1"/>
    </source>
</evidence>
<accession>A0A059F1X7</accession>
<keyword evidence="4" id="KW-1185">Reference proteome</keyword>
<reference evidence="3 4" key="2">
    <citation type="submission" date="2014-03" db="EMBL/GenBank/DDBJ databases">
        <title>The Genome Sequence of Anncaliia algerae insect isolate PRA339.</title>
        <authorList>
            <consortium name="The Broad Institute Genome Sequencing Platform"/>
            <consortium name="The Broad Institute Genome Sequencing Center for Infectious Disease"/>
            <person name="Cuomo C."/>
            <person name="Becnel J."/>
            <person name="Sanscrainte N."/>
            <person name="Walker B."/>
            <person name="Young S.K."/>
            <person name="Zeng Q."/>
            <person name="Gargeya S."/>
            <person name="Fitzgerald M."/>
            <person name="Haas B."/>
            <person name="Abouelleil A."/>
            <person name="Alvarado L."/>
            <person name="Arachchi H.M."/>
            <person name="Berlin A.M."/>
            <person name="Chapman S.B."/>
            <person name="Dewar J."/>
            <person name="Goldberg J."/>
            <person name="Griggs A."/>
            <person name="Gujja S."/>
            <person name="Hansen M."/>
            <person name="Howarth C."/>
            <person name="Imamovic A."/>
            <person name="Larimer J."/>
            <person name="McCowan C."/>
            <person name="Murphy C."/>
            <person name="Neiman D."/>
            <person name="Pearson M."/>
            <person name="Priest M."/>
            <person name="Roberts A."/>
            <person name="Saif S."/>
            <person name="Shea T."/>
            <person name="Sisk P."/>
            <person name="Sykes S."/>
            <person name="Wortman J."/>
            <person name="Nusbaum C."/>
            <person name="Birren B."/>
        </authorList>
    </citation>
    <scope>NUCLEOTIDE SEQUENCE [LARGE SCALE GENOMIC DNA]</scope>
    <source>
        <strain evidence="3 4">PRA339</strain>
    </source>
</reference>
<reference evidence="4" key="1">
    <citation type="submission" date="2013-02" db="EMBL/GenBank/DDBJ databases">
        <authorList>
            <consortium name="The Broad Institute Genome Sequencing Platform"/>
            <person name="Cuomo C."/>
            <person name="Becnel J."/>
            <person name="Sanscrainte N."/>
            <person name="Walker B."/>
            <person name="Young S.K."/>
            <person name="Zeng Q."/>
            <person name="Gargeya S."/>
            <person name="Fitzgerald M."/>
            <person name="Haas B."/>
            <person name="Abouelleil A."/>
            <person name="Alvarado L."/>
            <person name="Arachchi H.M."/>
            <person name="Berlin A.M."/>
            <person name="Chapman S.B."/>
            <person name="Dewar J."/>
            <person name="Goldberg J."/>
            <person name="Griggs A."/>
            <person name="Gujja S."/>
            <person name="Hansen M."/>
            <person name="Howarth C."/>
            <person name="Imamovic A."/>
            <person name="Larimer J."/>
            <person name="McCowan C."/>
            <person name="Murphy C."/>
            <person name="Neiman D."/>
            <person name="Pearson M."/>
            <person name="Priest M."/>
            <person name="Roberts A."/>
            <person name="Saif S."/>
            <person name="Shea T."/>
            <person name="Sisk P."/>
            <person name="Sykes S."/>
            <person name="Wortman J."/>
            <person name="Nusbaum C."/>
            <person name="Birren B."/>
        </authorList>
    </citation>
    <scope>NUCLEOTIDE SEQUENCE [LARGE SCALE GENOMIC DNA]</scope>
    <source>
        <strain evidence="4">PRA339</strain>
    </source>
</reference>
<gene>
    <name evidence="3" type="ORF">H312_01395</name>
</gene>
<dbReference type="HOGENOM" id="CLU_741802_0_0_1"/>
<evidence type="ECO:0000256" key="2">
    <source>
        <dbReference type="SAM" id="SignalP"/>
    </source>
</evidence>
<feature type="chain" id="PRO_5001572461" evidence="2">
    <location>
        <begin position="21"/>
        <end position="373"/>
    </location>
</feature>
<proteinExistence type="predicted"/>
<feature type="coiled-coil region" evidence="1">
    <location>
        <begin position="150"/>
        <end position="192"/>
    </location>
</feature>
<evidence type="ECO:0000313" key="4">
    <source>
        <dbReference type="Proteomes" id="UP000030655"/>
    </source>
</evidence>
<organism evidence="3 4">
    <name type="scientific">Anncaliia algerae PRA339</name>
    <dbReference type="NCBI Taxonomy" id="1288291"/>
    <lineage>
        <taxon>Eukaryota</taxon>
        <taxon>Fungi</taxon>
        <taxon>Fungi incertae sedis</taxon>
        <taxon>Microsporidia</taxon>
        <taxon>Tubulinosematoidea</taxon>
        <taxon>Tubulinosematidae</taxon>
        <taxon>Anncaliia</taxon>
    </lineage>
</organism>
<dbReference type="Proteomes" id="UP000030655">
    <property type="component" value="Unassembled WGS sequence"/>
</dbReference>
<keyword evidence="1" id="KW-0175">Coiled coil</keyword>
<dbReference type="VEuPathDB" id="MicrosporidiaDB:H312_01395"/>
<feature type="signal peptide" evidence="2">
    <location>
        <begin position="1"/>
        <end position="20"/>
    </location>
</feature>
<evidence type="ECO:0000256" key="1">
    <source>
        <dbReference type="SAM" id="Coils"/>
    </source>
</evidence>
<dbReference type="EMBL" id="KK365148">
    <property type="protein sequence ID" value="KCZ81185.1"/>
    <property type="molecule type" value="Genomic_DNA"/>
</dbReference>
<dbReference type="OrthoDB" id="2196078at2759"/>
<keyword evidence="2" id="KW-0732">Signal</keyword>
<dbReference type="AlphaFoldDB" id="A0A059F1X7"/>